<feature type="region of interest" description="Disordered" evidence="1">
    <location>
        <begin position="1"/>
        <end position="21"/>
    </location>
</feature>
<dbReference type="InterPro" id="IPR053145">
    <property type="entry name" value="AB_hydrolase_Est10"/>
</dbReference>
<accession>A0A7W3LXZ4</accession>
<proteinExistence type="predicted"/>
<feature type="transmembrane region" description="Helical" evidence="2">
    <location>
        <begin position="29"/>
        <end position="51"/>
    </location>
</feature>
<dbReference type="SUPFAM" id="SSF53474">
    <property type="entry name" value="alpha/beta-Hydrolases"/>
    <property type="match status" value="1"/>
</dbReference>
<evidence type="ECO:0000256" key="2">
    <source>
        <dbReference type="SAM" id="Phobius"/>
    </source>
</evidence>
<dbReference type="EMBL" id="JACJIA010000015">
    <property type="protein sequence ID" value="MBA8956419.1"/>
    <property type="molecule type" value="Genomic_DNA"/>
</dbReference>
<dbReference type="Pfam" id="PF12146">
    <property type="entry name" value="Hydrolase_4"/>
    <property type="match status" value="1"/>
</dbReference>
<evidence type="ECO:0000313" key="4">
    <source>
        <dbReference type="EMBL" id="MBA8956419.1"/>
    </source>
</evidence>
<dbReference type="Proteomes" id="UP000572680">
    <property type="component" value="Unassembled WGS sequence"/>
</dbReference>
<dbReference type="AlphaFoldDB" id="A0A7W3LXZ4"/>
<dbReference type="PANTHER" id="PTHR43265:SF1">
    <property type="entry name" value="ESTERASE ESTD"/>
    <property type="match status" value="1"/>
</dbReference>
<name>A0A7W3LXZ4_ACTNM</name>
<keyword evidence="5" id="KW-1185">Reference proteome</keyword>
<comment type="caution">
    <text evidence="4">The sequence shown here is derived from an EMBL/GenBank/DDBJ whole genome shotgun (WGS) entry which is preliminary data.</text>
</comment>
<protein>
    <recommendedName>
        <fullName evidence="3">Serine aminopeptidase S33 domain-containing protein</fullName>
    </recommendedName>
</protein>
<feature type="domain" description="Serine aminopeptidase S33" evidence="3">
    <location>
        <begin position="85"/>
        <end position="326"/>
    </location>
</feature>
<dbReference type="InterPro" id="IPR022742">
    <property type="entry name" value="Hydrolase_4"/>
</dbReference>
<gene>
    <name evidence="4" type="ORF">HNR61_008101</name>
</gene>
<dbReference type="RefSeq" id="WP_182848329.1">
    <property type="nucleotide sequence ID" value="NZ_BAAALP010000048.1"/>
</dbReference>
<organism evidence="4 5">
    <name type="scientific">Actinomadura namibiensis</name>
    <dbReference type="NCBI Taxonomy" id="182080"/>
    <lineage>
        <taxon>Bacteria</taxon>
        <taxon>Bacillati</taxon>
        <taxon>Actinomycetota</taxon>
        <taxon>Actinomycetes</taxon>
        <taxon>Streptosporangiales</taxon>
        <taxon>Thermomonosporaceae</taxon>
        <taxon>Actinomadura</taxon>
    </lineage>
</organism>
<evidence type="ECO:0000256" key="1">
    <source>
        <dbReference type="SAM" id="MobiDB-lite"/>
    </source>
</evidence>
<dbReference type="PANTHER" id="PTHR43265">
    <property type="entry name" value="ESTERASE ESTD"/>
    <property type="match status" value="1"/>
</dbReference>
<dbReference type="InterPro" id="IPR029058">
    <property type="entry name" value="AB_hydrolase_fold"/>
</dbReference>
<sequence length="363" mass="40056">MRTGTPITSAGPEHDARRARRRWSRRRRVRWTVSVLAAAVVTVVAATGWVVHQNTYELREERVTITGGAQPLKGVLALPERGGGPFGLVVFVHGDGPVDATHETFYRPTWEAFARAGYASLSWNKPGVGGAPGDWLDQSMDDRAAETVAAIRWAGRRPEVDPRRIGLWGASQAGWVMPKVAVRLPELRFVIAVSPAINWLRQGRYHLLAELRDAGAPPARVRAEIERSDTTLRLLRSGASHQEYRAAVGGSGGMTADRWRFVTKNHTADASRDLAAMRAPVLLLLGGHDRNVDVADTETGYRRALRAPGQLQVRRYPEAAHSMVREDLEESGFKLTVVAVAAPRSLMARGYLDDQRRYLGAIR</sequence>
<keyword evidence="2" id="KW-1133">Transmembrane helix</keyword>
<reference evidence="4 5" key="1">
    <citation type="submission" date="2020-08" db="EMBL/GenBank/DDBJ databases">
        <title>Genomic Encyclopedia of Type Strains, Phase IV (KMG-IV): sequencing the most valuable type-strain genomes for metagenomic binning, comparative biology and taxonomic classification.</title>
        <authorList>
            <person name="Goeker M."/>
        </authorList>
    </citation>
    <scope>NUCLEOTIDE SEQUENCE [LARGE SCALE GENOMIC DNA]</scope>
    <source>
        <strain evidence="4 5">DSM 44197</strain>
    </source>
</reference>
<dbReference type="Gene3D" id="3.40.50.1820">
    <property type="entry name" value="alpha/beta hydrolase"/>
    <property type="match status" value="1"/>
</dbReference>
<evidence type="ECO:0000313" key="5">
    <source>
        <dbReference type="Proteomes" id="UP000572680"/>
    </source>
</evidence>
<keyword evidence="2" id="KW-0812">Transmembrane</keyword>
<dbReference type="GO" id="GO:0052689">
    <property type="term" value="F:carboxylic ester hydrolase activity"/>
    <property type="evidence" value="ECO:0007669"/>
    <property type="project" value="TreeGrafter"/>
</dbReference>
<evidence type="ECO:0000259" key="3">
    <source>
        <dbReference type="Pfam" id="PF12146"/>
    </source>
</evidence>
<keyword evidence="2" id="KW-0472">Membrane</keyword>